<dbReference type="AlphaFoldDB" id="A0A428ZKA4"/>
<name>A0A428ZKA4_KIBAR</name>
<evidence type="ECO:0000313" key="2">
    <source>
        <dbReference type="EMBL" id="RSM88529.1"/>
    </source>
</evidence>
<evidence type="ECO:0000259" key="1">
    <source>
        <dbReference type="Pfam" id="PF17754"/>
    </source>
</evidence>
<comment type="caution">
    <text evidence="2">The sequence shown here is derived from an EMBL/GenBank/DDBJ whole genome shotgun (WGS) entry which is preliminary data.</text>
</comment>
<accession>A0A428ZKA4</accession>
<organism evidence="2 3">
    <name type="scientific">Kibdelosporangium aridum</name>
    <dbReference type="NCBI Taxonomy" id="2030"/>
    <lineage>
        <taxon>Bacteria</taxon>
        <taxon>Bacillati</taxon>
        <taxon>Actinomycetota</taxon>
        <taxon>Actinomycetes</taxon>
        <taxon>Pseudonocardiales</taxon>
        <taxon>Pseudonocardiaceae</taxon>
        <taxon>Kibdelosporangium</taxon>
    </lineage>
</organism>
<proteinExistence type="predicted"/>
<sequence>MAQQVLLQTYPQLLITGLRLGKDLERAVAAGMAGRTGLAATNVQVRTVAAAVIAASRVVIECLRDDPAADVNDLFDQVFSSLASLNVMPSR</sequence>
<dbReference type="Gene3D" id="1.10.357.10">
    <property type="entry name" value="Tetracycline Repressor, domain 2"/>
    <property type="match status" value="1"/>
</dbReference>
<reference evidence="2 3" key="1">
    <citation type="submission" date="2018-05" db="EMBL/GenBank/DDBJ databases">
        <title>Evolution of GPA BGCs.</title>
        <authorList>
            <person name="Waglechner N."/>
            <person name="Wright G.D."/>
        </authorList>
    </citation>
    <scope>NUCLEOTIDE SEQUENCE [LARGE SCALE GENOMIC DNA]</scope>
    <source>
        <strain evidence="2 3">A82846</strain>
    </source>
</reference>
<dbReference type="InterPro" id="IPR041347">
    <property type="entry name" value="MftR_C"/>
</dbReference>
<dbReference type="RefSeq" id="WP_037260989.1">
    <property type="nucleotide sequence ID" value="NZ_QHKI01000004.1"/>
</dbReference>
<protein>
    <recommendedName>
        <fullName evidence="1">MftR C-terminal domain-containing protein</fullName>
    </recommendedName>
</protein>
<dbReference type="Proteomes" id="UP000287547">
    <property type="component" value="Unassembled WGS sequence"/>
</dbReference>
<dbReference type="Pfam" id="PF17754">
    <property type="entry name" value="TetR_C_14"/>
    <property type="match status" value="1"/>
</dbReference>
<dbReference type="EMBL" id="QHKI01000004">
    <property type="protein sequence ID" value="RSM88529.1"/>
    <property type="molecule type" value="Genomic_DNA"/>
</dbReference>
<evidence type="ECO:0000313" key="3">
    <source>
        <dbReference type="Proteomes" id="UP000287547"/>
    </source>
</evidence>
<gene>
    <name evidence="2" type="ORF">DMH04_07760</name>
</gene>
<feature type="domain" description="MftR C-terminal" evidence="1">
    <location>
        <begin position="21"/>
        <end position="84"/>
    </location>
</feature>